<feature type="domain" description="ACT" evidence="1">
    <location>
        <begin position="92"/>
        <end position="172"/>
    </location>
</feature>
<proteinExistence type="predicted"/>
<protein>
    <submittedName>
        <fullName evidence="2">Glycine cleavage system regulatory protein</fullName>
    </submittedName>
</protein>
<dbReference type="InterPro" id="IPR050990">
    <property type="entry name" value="UPF0237/GcvR_regulator"/>
</dbReference>
<dbReference type="Proteomes" id="UP000186002">
    <property type="component" value="Unassembled WGS sequence"/>
</dbReference>
<evidence type="ECO:0000313" key="3">
    <source>
        <dbReference type="Proteomes" id="UP000186002"/>
    </source>
</evidence>
<dbReference type="InterPro" id="IPR002912">
    <property type="entry name" value="ACT_dom"/>
</dbReference>
<dbReference type="PIRSF" id="PIRSF028103">
    <property type="entry name" value="GcvR"/>
    <property type="match status" value="1"/>
</dbReference>
<dbReference type="PANTHER" id="PTHR34875:SF6">
    <property type="entry name" value="UPF0237 PROTEIN MJ1558"/>
    <property type="match status" value="1"/>
</dbReference>
<evidence type="ECO:0000259" key="1">
    <source>
        <dbReference type="PROSITE" id="PS51671"/>
    </source>
</evidence>
<dbReference type="OrthoDB" id="12860at2"/>
<feature type="domain" description="ACT" evidence="1">
    <location>
        <begin position="6"/>
        <end position="81"/>
    </location>
</feature>
<dbReference type="CDD" id="cd04869">
    <property type="entry name" value="ACT_GcvR_2"/>
    <property type="match status" value="1"/>
</dbReference>
<dbReference type="Pfam" id="PF01842">
    <property type="entry name" value="ACT"/>
    <property type="match status" value="1"/>
</dbReference>
<organism evidence="2 3">
    <name type="scientific">Roseibium suaedae</name>
    <dbReference type="NCBI Taxonomy" id="735517"/>
    <lineage>
        <taxon>Bacteria</taxon>
        <taxon>Pseudomonadati</taxon>
        <taxon>Pseudomonadota</taxon>
        <taxon>Alphaproteobacteria</taxon>
        <taxon>Hyphomicrobiales</taxon>
        <taxon>Stappiaceae</taxon>
        <taxon>Roseibium</taxon>
    </lineage>
</organism>
<gene>
    <name evidence="2" type="ORF">SAMN05444272_0332</name>
</gene>
<dbReference type="PANTHER" id="PTHR34875">
    <property type="entry name" value="UPF0237 PROTEIN MJ1558"/>
    <property type="match status" value="1"/>
</dbReference>
<evidence type="ECO:0000313" key="2">
    <source>
        <dbReference type="EMBL" id="SHL33529.1"/>
    </source>
</evidence>
<name>A0A1M6ZSY4_9HYPH</name>
<accession>A0A1M6ZSY4</accession>
<dbReference type="InterPro" id="IPR016867">
    <property type="entry name" value="GcvR"/>
</dbReference>
<dbReference type="Gene3D" id="3.30.70.260">
    <property type="match status" value="2"/>
</dbReference>
<dbReference type="RefSeq" id="WP_073007975.1">
    <property type="nucleotide sequence ID" value="NZ_FRBW01000001.1"/>
</dbReference>
<sequence length="172" mass="18464">MPSHLVLTVIAKDRPGLVERLAEAIADAGGNWVESSMARLGGEFAGIVSVDIDEEAIGNLHQKFDVLLKDGIAITLRSDKARPEPLKGAAAHLDLISQDHPGILRRITRVLREHGVSIEHLETEVVPGSMSGEMLFKASADLRLPEGLSPAALSEFVQETAADMMADVNLID</sequence>
<dbReference type="AlphaFoldDB" id="A0A1M6ZSY4"/>
<dbReference type="GO" id="GO:0006355">
    <property type="term" value="P:regulation of DNA-templated transcription"/>
    <property type="evidence" value="ECO:0007669"/>
    <property type="project" value="InterPro"/>
</dbReference>
<dbReference type="Pfam" id="PF13740">
    <property type="entry name" value="ACT_6"/>
    <property type="match status" value="1"/>
</dbReference>
<dbReference type="STRING" id="735517.SAMN05444272_0332"/>
<dbReference type="PROSITE" id="PS51671">
    <property type="entry name" value="ACT"/>
    <property type="match status" value="2"/>
</dbReference>
<reference evidence="2 3" key="1">
    <citation type="submission" date="2016-11" db="EMBL/GenBank/DDBJ databases">
        <authorList>
            <person name="Jaros S."/>
            <person name="Januszkiewicz K."/>
            <person name="Wedrychowicz H."/>
        </authorList>
    </citation>
    <scope>NUCLEOTIDE SEQUENCE [LARGE SCALE GENOMIC DNA]</scope>
    <source>
        <strain evidence="2 3">DSM 22153</strain>
    </source>
</reference>
<dbReference type="SUPFAM" id="SSF55021">
    <property type="entry name" value="ACT-like"/>
    <property type="match status" value="2"/>
</dbReference>
<dbReference type="EMBL" id="FRBW01000001">
    <property type="protein sequence ID" value="SHL33529.1"/>
    <property type="molecule type" value="Genomic_DNA"/>
</dbReference>
<keyword evidence="3" id="KW-1185">Reference proteome</keyword>
<dbReference type="InterPro" id="IPR045865">
    <property type="entry name" value="ACT-like_dom_sf"/>
</dbReference>